<dbReference type="Pfam" id="PF21983">
    <property type="entry name" value="NikA-like"/>
    <property type="match status" value="1"/>
</dbReference>
<dbReference type="RefSeq" id="WP_201275872.1">
    <property type="nucleotide sequence ID" value="NZ_JACVDA010000020.1"/>
</dbReference>
<organism evidence="2 3">
    <name type="scientific">Parvimonas parva</name>
    <dbReference type="NCBI Taxonomy" id="2769485"/>
    <lineage>
        <taxon>Bacteria</taxon>
        <taxon>Bacillati</taxon>
        <taxon>Bacillota</taxon>
        <taxon>Tissierellia</taxon>
        <taxon>Tissierellales</taxon>
        <taxon>Peptoniphilaceae</taxon>
        <taxon>Parvimonas</taxon>
    </lineage>
</organism>
<gene>
    <name evidence="2" type="primary">mobC</name>
    <name evidence="2" type="ORF">IBJ83_06780</name>
</gene>
<evidence type="ECO:0000313" key="3">
    <source>
        <dbReference type="Proteomes" id="UP000823123"/>
    </source>
</evidence>
<accession>A0ABS1CA80</accession>
<sequence length="129" mass="15591">MENRKRKNNIHLRFSDEEYEYILNKFKESNCKSVQEFILKCVDEELIFDVDITPLKEISYNLSQIGNNINQIAKRCNETRNFFLEDIEELQEDYEILRKDYQKDILFIRKKFKNTKVKKGDIKKLNGSN</sequence>
<evidence type="ECO:0000256" key="1">
    <source>
        <dbReference type="SAM" id="Coils"/>
    </source>
</evidence>
<dbReference type="EMBL" id="JACVDA010000020">
    <property type="protein sequence ID" value="MBK1469017.1"/>
    <property type="molecule type" value="Genomic_DNA"/>
</dbReference>
<keyword evidence="3" id="KW-1185">Reference proteome</keyword>
<protein>
    <submittedName>
        <fullName evidence="2">Plasmid mobilization relaxosome protein MobC</fullName>
    </submittedName>
</protein>
<feature type="coiled-coil region" evidence="1">
    <location>
        <begin position="73"/>
        <end position="104"/>
    </location>
</feature>
<comment type="caution">
    <text evidence="2">The sequence shown here is derived from an EMBL/GenBank/DDBJ whole genome shotgun (WGS) entry which is preliminary data.</text>
</comment>
<dbReference type="InterPro" id="IPR053842">
    <property type="entry name" value="NikA-like"/>
</dbReference>
<evidence type="ECO:0000313" key="2">
    <source>
        <dbReference type="EMBL" id="MBK1469017.1"/>
    </source>
</evidence>
<reference evidence="2 3" key="1">
    <citation type="submission" date="2020-09" db="EMBL/GenBank/DDBJ databases">
        <title>Parvimonas S3374 sp. nov.</title>
        <authorList>
            <person name="Buhl M."/>
        </authorList>
    </citation>
    <scope>NUCLEOTIDE SEQUENCE [LARGE SCALE GENOMIC DNA]</scope>
    <source>
        <strain evidence="2 3">S3374</strain>
    </source>
</reference>
<proteinExistence type="predicted"/>
<dbReference type="Proteomes" id="UP000823123">
    <property type="component" value="Unassembled WGS sequence"/>
</dbReference>
<keyword evidence="1" id="KW-0175">Coiled coil</keyword>
<name>A0ABS1CA80_9FIRM</name>